<gene>
    <name evidence="3" type="ORF">MAUB_37830</name>
</gene>
<evidence type="ECO:0000313" key="4">
    <source>
        <dbReference type="Proteomes" id="UP000465609"/>
    </source>
</evidence>
<protein>
    <recommendedName>
        <fullName evidence="5">PASTA domain-containing protein</fullName>
    </recommendedName>
</protein>
<reference evidence="3 4" key="1">
    <citation type="journal article" date="2019" name="Emerg. Microbes Infect.">
        <title>Comprehensive subspecies identification of 175 nontuberculous mycobacteria species based on 7547 genomic profiles.</title>
        <authorList>
            <person name="Matsumoto Y."/>
            <person name="Kinjo T."/>
            <person name="Motooka D."/>
            <person name="Nabeya D."/>
            <person name="Jung N."/>
            <person name="Uechi K."/>
            <person name="Horii T."/>
            <person name="Iida T."/>
            <person name="Fujita J."/>
            <person name="Nakamura S."/>
        </authorList>
    </citation>
    <scope>NUCLEOTIDE SEQUENCE [LARGE SCALE GENOMIC DNA]</scope>
    <source>
        <strain evidence="3 4">JCM 15296</strain>
    </source>
</reference>
<dbReference type="Proteomes" id="UP000465609">
    <property type="component" value="Chromosome"/>
</dbReference>
<keyword evidence="2" id="KW-0732">Signal</keyword>
<dbReference type="InterPro" id="IPR005543">
    <property type="entry name" value="PASTA_dom"/>
</dbReference>
<name>A0ABN5YVQ4_9MYCO</name>
<dbReference type="RefSeq" id="WP_234884037.1">
    <property type="nucleotide sequence ID" value="NZ_AP022577.1"/>
</dbReference>
<dbReference type="CDD" id="cd06577">
    <property type="entry name" value="PASTA_pknB"/>
    <property type="match status" value="1"/>
</dbReference>
<sequence>MKIAWSVAAATSLGAVALMCSGVASAGSPPNVVGQKFSDARSALSSAGFKPLVSSTVGDQLQWPNCVVTNQVARTKAAPANSGGSSSSQVLLSLNCEAAFATPGSPGNSLGSPQGSQAYASASASAAAAAASASAASAAAEAGQEGQVWEGQQSGR</sequence>
<evidence type="ECO:0008006" key="5">
    <source>
        <dbReference type="Google" id="ProtNLM"/>
    </source>
</evidence>
<dbReference type="EMBL" id="AP022577">
    <property type="protein sequence ID" value="BBX85910.1"/>
    <property type="molecule type" value="Genomic_DNA"/>
</dbReference>
<accession>A0ABN5YVQ4</accession>
<feature type="chain" id="PRO_5047004598" description="PASTA domain-containing protein" evidence="2">
    <location>
        <begin position="27"/>
        <end position="156"/>
    </location>
</feature>
<proteinExistence type="predicted"/>
<organism evidence="3 4">
    <name type="scientific">Mycolicibacterium aubagnense</name>
    <dbReference type="NCBI Taxonomy" id="319707"/>
    <lineage>
        <taxon>Bacteria</taxon>
        <taxon>Bacillati</taxon>
        <taxon>Actinomycetota</taxon>
        <taxon>Actinomycetes</taxon>
        <taxon>Mycobacteriales</taxon>
        <taxon>Mycobacteriaceae</taxon>
        <taxon>Mycolicibacterium</taxon>
    </lineage>
</organism>
<evidence type="ECO:0000256" key="1">
    <source>
        <dbReference type="SAM" id="MobiDB-lite"/>
    </source>
</evidence>
<evidence type="ECO:0000313" key="3">
    <source>
        <dbReference type="EMBL" id="BBX85910.1"/>
    </source>
</evidence>
<dbReference type="Gene3D" id="3.30.10.20">
    <property type="match status" value="1"/>
</dbReference>
<feature type="signal peptide" evidence="2">
    <location>
        <begin position="1"/>
        <end position="26"/>
    </location>
</feature>
<feature type="region of interest" description="Disordered" evidence="1">
    <location>
        <begin position="135"/>
        <end position="156"/>
    </location>
</feature>
<keyword evidence="4" id="KW-1185">Reference proteome</keyword>
<evidence type="ECO:0000256" key="2">
    <source>
        <dbReference type="SAM" id="SignalP"/>
    </source>
</evidence>